<keyword evidence="5" id="KW-0560">Oxidoreductase</keyword>
<dbReference type="InterPro" id="IPR005720">
    <property type="entry name" value="Dihydroorotate_DH_cat"/>
</dbReference>
<dbReference type="CDD" id="cd04738">
    <property type="entry name" value="DHOD_2_like"/>
    <property type="match status" value="1"/>
</dbReference>
<dbReference type="InterPro" id="IPR005719">
    <property type="entry name" value="Dihydroorotate_DH_2"/>
</dbReference>
<dbReference type="InterPro" id="IPR050074">
    <property type="entry name" value="DHO_dehydrogenase"/>
</dbReference>
<feature type="compositionally biased region" description="Low complexity" evidence="7">
    <location>
        <begin position="238"/>
        <end position="247"/>
    </location>
</feature>
<accession>A0ABR3YGJ2</accession>
<feature type="compositionally biased region" description="Pro residues" evidence="7">
    <location>
        <begin position="248"/>
        <end position="259"/>
    </location>
</feature>
<evidence type="ECO:0000256" key="1">
    <source>
        <dbReference type="ARBA" id="ARBA00001917"/>
    </source>
</evidence>
<keyword evidence="10" id="KW-1185">Reference proteome</keyword>
<feature type="region of interest" description="Disordered" evidence="7">
    <location>
        <begin position="31"/>
        <end position="98"/>
    </location>
</feature>
<dbReference type="EMBL" id="JAWCUI010000119">
    <property type="protein sequence ID" value="KAL1887455.1"/>
    <property type="molecule type" value="Genomic_DNA"/>
</dbReference>
<evidence type="ECO:0000256" key="5">
    <source>
        <dbReference type="ARBA" id="ARBA00023002"/>
    </source>
</evidence>
<evidence type="ECO:0000256" key="3">
    <source>
        <dbReference type="ARBA" id="ARBA00022630"/>
    </source>
</evidence>
<sequence>MAPLILRVRPSLAPVLRPARIARPSFVSMRSRYSTVPTTPGPAKPAATTTEKTTPTTPGPATPGPATSAAPLTTPTATTTQTTTTTTPAPTTASADFVKSSASTADIAAEIVDKVSNTSETVKTTTTDATEAAKATKATAESGAHKIAEGLKSATAHASETIKETIMTAENEAAKFATNVAPSEVSKAAETVKAKAASAAETAEIVKETTASAVNEATKTATNTASTAAADVAKSAAKTAAKSAATPSTPPPPPPPAPAPAASRGGSSSGGSGIRTAAYATALGATLFAVFLYGTDTRASVHRWIVPPLIRTLYPDAEDAHHIGTEALKVLYRLGLNPKDRTDDIRTNILEGKAFEYPLCNPIGISAGLDKDADIPDALFDLGAAVVEVGGCTPRPQAGNPRPRVFRVPSVEGLVNRYGLNSIGADALASRLRTRLRSFARAHGFTEADVLSGKAGVPVGSLKEGKILAVQMAKNKDTDEHDVAAVAQDYVYCVRRLAPYADILVVNVSSPNTPGLRDLQAVEPLTKILAAVVDEAKKTAAPSSSAAAHTAAVESGLQTLRARAPRVMVKVSPDEDEDAQIDGIVEAVFASGVDGIIVGNTTKRRDGLVPEKLRLRSNEQANLHETGGFSGPAMYDRTLALVGRYRQRLDEQTQSLPVDTERKTLFASGGVTNGDQALKLLNAGASVAMLYTGLVYGGAGTVTRIKEQMRLQIGEPAAKALAAATPVIETKETKA</sequence>
<dbReference type="NCBIfam" id="TIGR01036">
    <property type="entry name" value="pyrD_sub2"/>
    <property type="match status" value="1"/>
</dbReference>
<dbReference type="Pfam" id="PF01180">
    <property type="entry name" value="DHO_dh"/>
    <property type="match status" value="1"/>
</dbReference>
<keyword evidence="4" id="KW-0288">FMN</keyword>
<feature type="compositionally biased region" description="Low complexity" evidence="7">
    <location>
        <begin position="64"/>
        <end position="93"/>
    </location>
</feature>
<comment type="cofactor">
    <cofactor evidence="1">
        <name>FMN</name>
        <dbReference type="ChEBI" id="CHEBI:58210"/>
    </cofactor>
</comment>
<dbReference type="InterPro" id="IPR013785">
    <property type="entry name" value="Aldolase_TIM"/>
</dbReference>
<feature type="domain" description="Dihydroorotate dehydrogenase catalytic" evidence="8">
    <location>
        <begin position="351"/>
        <end position="709"/>
    </location>
</feature>
<feature type="region of interest" description="Disordered" evidence="7">
    <location>
        <begin position="238"/>
        <end position="270"/>
    </location>
</feature>
<dbReference type="PANTHER" id="PTHR48109">
    <property type="entry name" value="DIHYDROOROTATE DEHYDROGENASE (QUINONE), MITOCHONDRIAL-RELATED"/>
    <property type="match status" value="1"/>
</dbReference>
<gene>
    <name evidence="9" type="primary">URA9</name>
    <name evidence="9" type="ORF">Sste5346_010204</name>
</gene>
<comment type="caution">
    <text evidence="9">The sequence shown here is derived from an EMBL/GenBank/DDBJ whole genome shotgun (WGS) entry which is preliminary data.</text>
</comment>
<evidence type="ECO:0000256" key="2">
    <source>
        <dbReference type="ARBA" id="ARBA00004725"/>
    </source>
</evidence>
<reference evidence="9 10" key="1">
    <citation type="journal article" date="2024" name="IMA Fungus">
        <title>IMA Genome - F19 : A genome assembly and annotation guide to empower mycologists, including annotated draft genome sequences of Ceratocystis pirilliformis, Diaporthe australafricana, Fusarium ophioides, Paecilomyces lecythidis, and Sporothrix stenoceras.</title>
        <authorList>
            <person name="Aylward J."/>
            <person name="Wilson A.M."/>
            <person name="Visagie C.M."/>
            <person name="Spraker J."/>
            <person name="Barnes I."/>
            <person name="Buitendag C."/>
            <person name="Ceriani C."/>
            <person name="Del Mar Angel L."/>
            <person name="du Plessis D."/>
            <person name="Fuchs T."/>
            <person name="Gasser K."/>
            <person name="Kramer D."/>
            <person name="Li W."/>
            <person name="Munsamy K."/>
            <person name="Piso A."/>
            <person name="Price J.L."/>
            <person name="Sonnekus B."/>
            <person name="Thomas C."/>
            <person name="van der Nest A."/>
            <person name="van Dijk A."/>
            <person name="van Heerden A."/>
            <person name="van Vuuren N."/>
            <person name="Yilmaz N."/>
            <person name="Duong T.A."/>
            <person name="van der Merwe N.A."/>
            <person name="Wingfield M.J."/>
            <person name="Wingfield B.D."/>
        </authorList>
    </citation>
    <scope>NUCLEOTIDE SEQUENCE [LARGE SCALE GENOMIC DNA]</scope>
    <source>
        <strain evidence="9 10">CMW 5346</strain>
    </source>
</reference>
<feature type="compositionally biased region" description="Low complexity" evidence="7">
    <location>
        <begin position="44"/>
        <end position="56"/>
    </location>
</feature>
<keyword evidence="6" id="KW-0472">Membrane</keyword>
<evidence type="ECO:0000313" key="9">
    <source>
        <dbReference type="EMBL" id="KAL1887455.1"/>
    </source>
</evidence>
<organism evidence="9 10">
    <name type="scientific">Sporothrix stenoceras</name>
    <dbReference type="NCBI Taxonomy" id="5173"/>
    <lineage>
        <taxon>Eukaryota</taxon>
        <taxon>Fungi</taxon>
        <taxon>Dikarya</taxon>
        <taxon>Ascomycota</taxon>
        <taxon>Pezizomycotina</taxon>
        <taxon>Sordariomycetes</taxon>
        <taxon>Sordariomycetidae</taxon>
        <taxon>Ophiostomatales</taxon>
        <taxon>Ophiostomataceae</taxon>
        <taxon>Sporothrix</taxon>
    </lineage>
</organism>
<evidence type="ECO:0000256" key="6">
    <source>
        <dbReference type="ARBA" id="ARBA00023136"/>
    </source>
</evidence>
<name>A0ABR3YGJ2_9PEZI</name>
<evidence type="ECO:0000259" key="8">
    <source>
        <dbReference type="Pfam" id="PF01180"/>
    </source>
</evidence>
<evidence type="ECO:0000256" key="4">
    <source>
        <dbReference type="ARBA" id="ARBA00022643"/>
    </source>
</evidence>
<evidence type="ECO:0000313" key="10">
    <source>
        <dbReference type="Proteomes" id="UP001583186"/>
    </source>
</evidence>
<dbReference type="PANTHER" id="PTHR48109:SF4">
    <property type="entry name" value="DIHYDROOROTATE DEHYDROGENASE (QUINONE), MITOCHONDRIAL"/>
    <property type="match status" value="1"/>
</dbReference>
<dbReference type="SUPFAM" id="SSF51395">
    <property type="entry name" value="FMN-linked oxidoreductases"/>
    <property type="match status" value="1"/>
</dbReference>
<dbReference type="Gene3D" id="3.20.20.70">
    <property type="entry name" value="Aldolase class I"/>
    <property type="match status" value="1"/>
</dbReference>
<keyword evidence="3" id="KW-0285">Flavoprotein</keyword>
<dbReference type="Proteomes" id="UP001583186">
    <property type="component" value="Unassembled WGS sequence"/>
</dbReference>
<protein>
    <submittedName>
        <fullName evidence="9">Dihydroorotate dehydrogenase (Quinone), mitochondrial</fullName>
    </submittedName>
</protein>
<proteinExistence type="predicted"/>
<evidence type="ECO:0000256" key="7">
    <source>
        <dbReference type="SAM" id="MobiDB-lite"/>
    </source>
</evidence>
<comment type="pathway">
    <text evidence="2">Pyrimidine metabolism; UMP biosynthesis via de novo pathway.</text>
</comment>